<dbReference type="EMBL" id="KL402737">
    <property type="protein sequence ID" value="KEH17478.1"/>
    <property type="molecule type" value="Genomic_DNA"/>
</dbReference>
<dbReference type="EnsemblPlants" id="KEH17478">
    <property type="protein sequence ID" value="KEH17478"/>
    <property type="gene ID" value="MTR_0012s0100"/>
</dbReference>
<dbReference type="AlphaFoldDB" id="A0A072TKU5"/>
<dbReference type="HOGENOM" id="CLU_2213880_0_0_1"/>
<gene>
    <name evidence="1" type="ORF">MTR_0012s0100</name>
</gene>
<accession>A0A072TKU5</accession>
<reference evidence="1 3" key="1">
    <citation type="journal article" date="2011" name="Nature">
        <title>The Medicago genome provides insight into the evolution of rhizobial symbioses.</title>
        <authorList>
            <person name="Young N.D."/>
            <person name="Debelle F."/>
            <person name="Oldroyd G.E."/>
            <person name="Geurts R."/>
            <person name="Cannon S.B."/>
            <person name="Udvardi M.K."/>
            <person name="Benedito V.A."/>
            <person name="Mayer K.F."/>
            <person name="Gouzy J."/>
            <person name="Schoof H."/>
            <person name="Van de Peer Y."/>
            <person name="Proost S."/>
            <person name="Cook D.R."/>
            <person name="Meyers B.C."/>
            <person name="Spannagl M."/>
            <person name="Cheung F."/>
            <person name="De Mita S."/>
            <person name="Krishnakumar V."/>
            <person name="Gundlach H."/>
            <person name="Zhou S."/>
            <person name="Mudge J."/>
            <person name="Bharti A.K."/>
            <person name="Murray J.D."/>
            <person name="Naoumkina M.A."/>
            <person name="Rosen B."/>
            <person name="Silverstein K.A."/>
            <person name="Tang H."/>
            <person name="Rombauts S."/>
            <person name="Zhao P.X."/>
            <person name="Zhou P."/>
            <person name="Barbe V."/>
            <person name="Bardou P."/>
            <person name="Bechner M."/>
            <person name="Bellec A."/>
            <person name="Berger A."/>
            <person name="Berges H."/>
            <person name="Bidwell S."/>
            <person name="Bisseling T."/>
            <person name="Choisne N."/>
            <person name="Couloux A."/>
            <person name="Denny R."/>
            <person name="Deshpande S."/>
            <person name="Dai X."/>
            <person name="Doyle J.J."/>
            <person name="Dudez A.M."/>
            <person name="Farmer A.D."/>
            <person name="Fouteau S."/>
            <person name="Franken C."/>
            <person name="Gibelin C."/>
            <person name="Gish J."/>
            <person name="Goldstein S."/>
            <person name="Gonzalez A.J."/>
            <person name="Green P.J."/>
            <person name="Hallab A."/>
            <person name="Hartog M."/>
            <person name="Hua A."/>
            <person name="Humphray S.J."/>
            <person name="Jeong D.H."/>
            <person name="Jing Y."/>
            <person name="Jocker A."/>
            <person name="Kenton S.M."/>
            <person name="Kim D.J."/>
            <person name="Klee K."/>
            <person name="Lai H."/>
            <person name="Lang C."/>
            <person name="Lin S."/>
            <person name="Macmil S.L."/>
            <person name="Magdelenat G."/>
            <person name="Matthews L."/>
            <person name="McCorrison J."/>
            <person name="Monaghan E.L."/>
            <person name="Mun J.H."/>
            <person name="Najar F.Z."/>
            <person name="Nicholson C."/>
            <person name="Noirot C."/>
            <person name="O'Bleness M."/>
            <person name="Paule C.R."/>
            <person name="Poulain J."/>
            <person name="Prion F."/>
            <person name="Qin B."/>
            <person name="Qu C."/>
            <person name="Retzel E.F."/>
            <person name="Riddle C."/>
            <person name="Sallet E."/>
            <person name="Samain S."/>
            <person name="Samson N."/>
            <person name="Sanders I."/>
            <person name="Saurat O."/>
            <person name="Scarpelli C."/>
            <person name="Schiex T."/>
            <person name="Segurens B."/>
            <person name="Severin A.J."/>
            <person name="Sherrier D.J."/>
            <person name="Shi R."/>
            <person name="Sims S."/>
            <person name="Singer S.R."/>
            <person name="Sinharoy S."/>
            <person name="Sterck L."/>
            <person name="Viollet A."/>
            <person name="Wang B.B."/>
            <person name="Wang K."/>
            <person name="Wang M."/>
            <person name="Wang X."/>
            <person name="Warfsmann J."/>
            <person name="Weissenbach J."/>
            <person name="White D.D."/>
            <person name="White J.D."/>
            <person name="Wiley G.B."/>
            <person name="Wincker P."/>
            <person name="Xing Y."/>
            <person name="Yang L."/>
            <person name="Yao Z."/>
            <person name="Ying F."/>
            <person name="Zhai J."/>
            <person name="Zhou L."/>
            <person name="Zuber A."/>
            <person name="Denarie J."/>
            <person name="Dixon R.A."/>
            <person name="May G.D."/>
            <person name="Schwartz D.C."/>
            <person name="Rogers J."/>
            <person name="Quetier F."/>
            <person name="Town C.D."/>
            <person name="Roe B.A."/>
        </authorList>
    </citation>
    <scope>NUCLEOTIDE SEQUENCE [LARGE SCALE GENOMIC DNA]</scope>
    <source>
        <strain evidence="1">A17</strain>
        <strain evidence="2 3">cv. Jemalong A17</strain>
    </source>
</reference>
<organism evidence="1 3">
    <name type="scientific">Medicago truncatula</name>
    <name type="common">Barrel medic</name>
    <name type="synonym">Medicago tribuloides</name>
    <dbReference type="NCBI Taxonomy" id="3880"/>
    <lineage>
        <taxon>Eukaryota</taxon>
        <taxon>Viridiplantae</taxon>
        <taxon>Streptophyta</taxon>
        <taxon>Embryophyta</taxon>
        <taxon>Tracheophyta</taxon>
        <taxon>Spermatophyta</taxon>
        <taxon>Magnoliopsida</taxon>
        <taxon>eudicotyledons</taxon>
        <taxon>Gunneridae</taxon>
        <taxon>Pentapetalae</taxon>
        <taxon>rosids</taxon>
        <taxon>fabids</taxon>
        <taxon>Fabales</taxon>
        <taxon>Fabaceae</taxon>
        <taxon>Papilionoideae</taxon>
        <taxon>50 kb inversion clade</taxon>
        <taxon>NPAAA clade</taxon>
        <taxon>Hologalegina</taxon>
        <taxon>IRL clade</taxon>
        <taxon>Trifolieae</taxon>
        <taxon>Medicago</taxon>
    </lineage>
</organism>
<protein>
    <submittedName>
        <fullName evidence="1">WD domain, G-beta repeat protein</fullName>
    </submittedName>
</protein>
<evidence type="ECO:0000313" key="3">
    <source>
        <dbReference type="Proteomes" id="UP000002051"/>
    </source>
</evidence>
<name>A0A072TKU5_MEDTR</name>
<evidence type="ECO:0000313" key="1">
    <source>
        <dbReference type="EMBL" id="KEH17478.1"/>
    </source>
</evidence>
<keyword evidence="3" id="KW-1185">Reference proteome</keyword>
<sequence length="107" mass="11775">MGSPLYRRVCVFSRYVVISGQIPAGISTGFRLMCTVFGTVQVQRLFFLRRCYSGVPAVPVFGCLSRDFTSCFSLGGFDGGYIVTVSHDRTIKLWSSGTTSEHAMDVD</sequence>
<proteinExistence type="predicted"/>
<dbReference type="Proteomes" id="UP000002051">
    <property type="component" value="Unassembled WGS sequence"/>
</dbReference>
<evidence type="ECO:0000313" key="2">
    <source>
        <dbReference type="EnsemblPlants" id="KEH17478"/>
    </source>
</evidence>
<reference evidence="2" key="3">
    <citation type="submission" date="2015-06" db="UniProtKB">
        <authorList>
            <consortium name="EnsemblPlants"/>
        </authorList>
    </citation>
    <scope>IDENTIFICATION</scope>
    <source>
        <strain evidence="2">cv. Jemalong A17</strain>
    </source>
</reference>
<reference evidence="1 3" key="2">
    <citation type="journal article" date="2014" name="BMC Genomics">
        <title>An improved genome release (version Mt4.0) for the model legume Medicago truncatula.</title>
        <authorList>
            <person name="Tang H."/>
            <person name="Krishnakumar V."/>
            <person name="Bidwell S."/>
            <person name="Rosen B."/>
            <person name="Chan A."/>
            <person name="Zhou S."/>
            <person name="Gentzbittel L."/>
            <person name="Childs K.L."/>
            <person name="Yandell M."/>
            <person name="Gundlach H."/>
            <person name="Mayer K.F."/>
            <person name="Schwartz D.C."/>
            <person name="Town C.D."/>
        </authorList>
    </citation>
    <scope>GENOME REANNOTATION</scope>
    <source>
        <strain evidence="1">A17</strain>
        <strain evidence="2 3">cv. Jemalong A17</strain>
    </source>
</reference>